<dbReference type="PANTHER" id="PTHR22967">
    <property type="entry name" value="SERINE/THREONINE PROTEIN KINASE"/>
    <property type="match status" value="1"/>
</dbReference>
<feature type="compositionally biased region" description="Basic and acidic residues" evidence="2">
    <location>
        <begin position="361"/>
        <end position="373"/>
    </location>
</feature>
<feature type="region of interest" description="Disordered" evidence="2">
    <location>
        <begin position="315"/>
        <end position="373"/>
    </location>
</feature>
<feature type="compositionally biased region" description="Polar residues" evidence="2">
    <location>
        <begin position="320"/>
        <end position="346"/>
    </location>
</feature>
<dbReference type="GO" id="GO:0004674">
    <property type="term" value="F:protein serine/threonine kinase activity"/>
    <property type="evidence" value="ECO:0007669"/>
    <property type="project" value="TreeGrafter"/>
</dbReference>
<protein>
    <recommendedName>
        <fullName evidence="4">Protein kinase domain-containing protein</fullName>
    </recommendedName>
</protein>
<accession>A0A7R9IJ78</accession>
<feature type="compositionally biased region" description="Basic residues" evidence="2">
    <location>
        <begin position="48"/>
        <end position="58"/>
    </location>
</feature>
<name>A0A7R9IJ78_9NEOP</name>
<proteinExistence type="predicted"/>
<evidence type="ECO:0000256" key="1">
    <source>
        <dbReference type="ARBA" id="ARBA00022741"/>
    </source>
</evidence>
<feature type="compositionally biased region" description="Polar residues" evidence="2">
    <location>
        <begin position="17"/>
        <end position="26"/>
    </location>
</feature>
<dbReference type="EMBL" id="OE002844">
    <property type="protein sequence ID" value="CAD7459402.1"/>
    <property type="molecule type" value="Genomic_DNA"/>
</dbReference>
<reference evidence="3" key="1">
    <citation type="submission" date="2020-11" db="EMBL/GenBank/DDBJ databases">
        <authorList>
            <person name="Tran Van P."/>
        </authorList>
    </citation>
    <scope>NUCLEOTIDE SEQUENCE</scope>
</reference>
<keyword evidence="1" id="KW-0547">Nucleotide-binding</keyword>
<evidence type="ECO:0000256" key="2">
    <source>
        <dbReference type="SAM" id="MobiDB-lite"/>
    </source>
</evidence>
<sequence>MPQMFVKSGKEFVNRSKGGTSSSAGSEQKRATNTESNMLTERGPGRPKLLRTGRRGRPTKIYQSGANPANQDIALSDDPPDVRFLELFNVNEFIDIWICFGRSKKNLMYVEPNLQQYLKARSLDVGYWHEGRHFQKMENSWLNGSPTPFPATTNGHYNEAEAHHGVYLSIPLQVCRLKGLRMPPVARLPWSLGCILYAMCYFKSPFDSVYECGDSVALAVISGNVKFPENSPYDQEMHNLIMYMLKVNPMERPYIYSVIEKTHDVMLKLQAQGLHDSKSLPSPGLQESKSLPLKGLQESKSLPFKGLQESKSLPFKGLQESKTLPSRSLQESKSLPSKSHQENQNLPFMGLRESKSLSSKGHQEDKRLLSKGL</sequence>
<dbReference type="InterPro" id="IPR011009">
    <property type="entry name" value="Kinase-like_dom_sf"/>
</dbReference>
<dbReference type="GO" id="GO:0000166">
    <property type="term" value="F:nucleotide binding"/>
    <property type="evidence" value="ECO:0007669"/>
    <property type="project" value="UniProtKB-KW"/>
</dbReference>
<evidence type="ECO:0000313" key="3">
    <source>
        <dbReference type="EMBL" id="CAD7459402.1"/>
    </source>
</evidence>
<dbReference type="Gene3D" id="1.10.510.10">
    <property type="entry name" value="Transferase(Phosphotransferase) domain 1"/>
    <property type="match status" value="1"/>
</dbReference>
<gene>
    <name evidence="3" type="ORF">TTEB3V08_LOCUS7357</name>
</gene>
<feature type="region of interest" description="Disordered" evidence="2">
    <location>
        <begin position="1"/>
        <end position="74"/>
    </location>
</feature>
<feature type="compositionally biased region" description="Polar residues" evidence="2">
    <location>
        <begin position="61"/>
        <end position="70"/>
    </location>
</feature>
<evidence type="ECO:0008006" key="4">
    <source>
        <dbReference type="Google" id="ProtNLM"/>
    </source>
</evidence>
<dbReference type="PANTHER" id="PTHR22967:SF92">
    <property type="entry name" value="LD17053P"/>
    <property type="match status" value="1"/>
</dbReference>
<organism evidence="3">
    <name type="scientific">Timema tahoe</name>
    <dbReference type="NCBI Taxonomy" id="61484"/>
    <lineage>
        <taxon>Eukaryota</taxon>
        <taxon>Metazoa</taxon>
        <taxon>Ecdysozoa</taxon>
        <taxon>Arthropoda</taxon>
        <taxon>Hexapoda</taxon>
        <taxon>Insecta</taxon>
        <taxon>Pterygota</taxon>
        <taxon>Neoptera</taxon>
        <taxon>Polyneoptera</taxon>
        <taxon>Phasmatodea</taxon>
        <taxon>Timematodea</taxon>
        <taxon>Timematoidea</taxon>
        <taxon>Timematidae</taxon>
        <taxon>Timema</taxon>
    </lineage>
</organism>
<dbReference type="SUPFAM" id="SSF56112">
    <property type="entry name" value="Protein kinase-like (PK-like)"/>
    <property type="match status" value="1"/>
</dbReference>
<dbReference type="AlphaFoldDB" id="A0A7R9IJ78"/>
<dbReference type="GO" id="GO:0005737">
    <property type="term" value="C:cytoplasm"/>
    <property type="evidence" value="ECO:0007669"/>
    <property type="project" value="TreeGrafter"/>
</dbReference>